<accession>A0A2K2CT39</accession>
<evidence type="ECO:0000256" key="1">
    <source>
        <dbReference type="SAM" id="MobiDB-lite"/>
    </source>
</evidence>
<sequence>MGLGARGRSPPRDRTRTREIRHSWPVGSDSAQKQEEDRGRQSGHGGATRRRSIGYSPPHPNPLSASHRHPLLRRPTLLLWRPQTSRSVALHLICSTRRPGSCSGVSPSPNPPRHHSPVRFWSPSRPPDFASVCILDEQAQPWVEGDPQDLQQLANFLRGACGLVTANR</sequence>
<dbReference type="InParanoid" id="A0A2K2CT39"/>
<dbReference type="Gramene" id="PNT65183">
    <property type="protein sequence ID" value="PNT65183"/>
    <property type="gene ID" value="BRADI_4g38227v3"/>
</dbReference>
<feature type="compositionally biased region" description="Basic and acidic residues" evidence="1">
    <location>
        <begin position="10"/>
        <end position="22"/>
    </location>
</feature>
<organism evidence="2">
    <name type="scientific">Brachypodium distachyon</name>
    <name type="common">Purple false brome</name>
    <name type="synonym">Trachynia distachya</name>
    <dbReference type="NCBI Taxonomy" id="15368"/>
    <lineage>
        <taxon>Eukaryota</taxon>
        <taxon>Viridiplantae</taxon>
        <taxon>Streptophyta</taxon>
        <taxon>Embryophyta</taxon>
        <taxon>Tracheophyta</taxon>
        <taxon>Spermatophyta</taxon>
        <taxon>Magnoliopsida</taxon>
        <taxon>Liliopsida</taxon>
        <taxon>Poales</taxon>
        <taxon>Poaceae</taxon>
        <taxon>BOP clade</taxon>
        <taxon>Pooideae</taxon>
        <taxon>Stipodae</taxon>
        <taxon>Brachypodieae</taxon>
        <taxon>Brachypodium</taxon>
    </lineage>
</organism>
<protein>
    <submittedName>
        <fullName evidence="2 3">Uncharacterized protein</fullName>
    </submittedName>
</protein>
<proteinExistence type="predicted"/>
<feature type="region of interest" description="Disordered" evidence="1">
    <location>
        <begin position="1"/>
        <end position="69"/>
    </location>
</feature>
<dbReference type="EnsemblPlants" id="PNT65183">
    <property type="protein sequence ID" value="PNT65183"/>
    <property type="gene ID" value="BRADI_4g38227v3"/>
</dbReference>
<keyword evidence="4" id="KW-1185">Reference proteome</keyword>
<reference evidence="3" key="3">
    <citation type="submission" date="2018-08" db="UniProtKB">
        <authorList>
            <consortium name="EnsemblPlants"/>
        </authorList>
    </citation>
    <scope>IDENTIFICATION</scope>
    <source>
        <strain evidence="3">cv. Bd21</strain>
    </source>
</reference>
<reference evidence="2" key="2">
    <citation type="submission" date="2017-06" db="EMBL/GenBank/DDBJ databases">
        <title>WGS assembly of Brachypodium distachyon.</title>
        <authorList>
            <consortium name="The International Brachypodium Initiative"/>
            <person name="Lucas S."/>
            <person name="Harmon-Smith M."/>
            <person name="Lail K."/>
            <person name="Tice H."/>
            <person name="Grimwood J."/>
            <person name="Bruce D."/>
            <person name="Barry K."/>
            <person name="Shu S."/>
            <person name="Lindquist E."/>
            <person name="Wang M."/>
            <person name="Pitluck S."/>
            <person name="Vogel J.P."/>
            <person name="Garvin D.F."/>
            <person name="Mockler T.C."/>
            <person name="Schmutz J."/>
            <person name="Rokhsar D."/>
            <person name="Bevan M.W."/>
        </authorList>
    </citation>
    <scope>NUCLEOTIDE SEQUENCE</scope>
    <source>
        <strain evidence="2">Bd21</strain>
    </source>
</reference>
<evidence type="ECO:0000313" key="4">
    <source>
        <dbReference type="Proteomes" id="UP000008810"/>
    </source>
</evidence>
<gene>
    <name evidence="2" type="ORF">BRADI_4g38227v3</name>
</gene>
<evidence type="ECO:0000313" key="2">
    <source>
        <dbReference type="EMBL" id="PNT65183.1"/>
    </source>
</evidence>
<dbReference type="EMBL" id="CM000883">
    <property type="protein sequence ID" value="PNT65183.1"/>
    <property type="molecule type" value="Genomic_DNA"/>
</dbReference>
<name>A0A2K2CT39_BRADI</name>
<evidence type="ECO:0000313" key="3">
    <source>
        <dbReference type="EnsemblPlants" id="PNT65183"/>
    </source>
</evidence>
<dbReference type="AlphaFoldDB" id="A0A2K2CT39"/>
<feature type="region of interest" description="Disordered" evidence="1">
    <location>
        <begin position="99"/>
        <end position="118"/>
    </location>
</feature>
<dbReference type="Proteomes" id="UP000008810">
    <property type="component" value="Chromosome 4"/>
</dbReference>
<reference evidence="2 3" key="1">
    <citation type="journal article" date="2010" name="Nature">
        <title>Genome sequencing and analysis of the model grass Brachypodium distachyon.</title>
        <authorList>
            <consortium name="International Brachypodium Initiative"/>
        </authorList>
    </citation>
    <scope>NUCLEOTIDE SEQUENCE [LARGE SCALE GENOMIC DNA]</scope>
    <source>
        <strain evidence="2 3">Bd21</strain>
    </source>
</reference>